<dbReference type="PROSITE" id="PS00630">
    <property type="entry name" value="IMP_2"/>
    <property type="match status" value="1"/>
</dbReference>
<dbReference type="InterPro" id="IPR020550">
    <property type="entry name" value="Inositol_monophosphatase_CS"/>
</dbReference>
<comment type="similarity">
    <text evidence="2 9">Belongs to the inositol monophosphatase superfamily. CysQ family.</text>
</comment>
<gene>
    <name evidence="9 11" type="primary">cysQ</name>
    <name evidence="11" type="ORF">COA71_02225</name>
</gene>
<dbReference type="AlphaFoldDB" id="A0A2A5CIK6"/>
<feature type="binding site" evidence="10">
    <location>
        <position position="89"/>
    </location>
    <ligand>
        <name>Mg(2+)</name>
        <dbReference type="ChEBI" id="CHEBI:18420"/>
        <label>1</label>
        <note>catalytic</note>
    </ligand>
</feature>
<dbReference type="GO" id="GO:0005886">
    <property type="term" value="C:plasma membrane"/>
    <property type="evidence" value="ECO:0007669"/>
    <property type="project" value="UniProtKB-SubCell"/>
</dbReference>
<feature type="binding site" evidence="10">
    <location>
        <position position="217"/>
    </location>
    <ligand>
        <name>Mg(2+)</name>
        <dbReference type="ChEBI" id="CHEBI:18420"/>
        <label>1</label>
        <note>catalytic</note>
    </ligand>
</feature>
<evidence type="ECO:0000256" key="4">
    <source>
        <dbReference type="ARBA" id="ARBA00022519"/>
    </source>
</evidence>
<dbReference type="GO" id="GO:0000103">
    <property type="term" value="P:sulfate assimilation"/>
    <property type="evidence" value="ECO:0007669"/>
    <property type="project" value="TreeGrafter"/>
</dbReference>
<evidence type="ECO:0000256" key="7">
    <source>
        <dbReference type="ARBA" id="ARBA00022842"/>
    </source>
</evidence>
<dbReference type="Gene3D" id="3.30.540.10">
    <property type="entry name" value="Fructose-1,6-Bisphosphatase, subunit A, domain 1"/>
    <property type="match status" value="1"/>
</dbReference>
<dbReference type="NCBIfam" id="TIGR01331">
    <property type="entry name" value="bisphos_cysQ"/>
    <property type="match status" value="1"/>
</dbReference>
<feature type="binding site" evidence="10">
    <location>
        <position position="92"/>
    </location>
    <ligand>
        <name>Mg(2+)</name>
        <dbReference type="ChEBI" id="CHEBI:18420"/>
        <label>1</label>
        <note>catalytic</note>
    </ligand>
</feature>
<dbReference type="GO" id="GO:0046854">
    <property type="term" value="P:phosphatidylinositol phosphate biosynthetic process"/>
    <property type="evidence" value="ECO:0007669"/>
    <property type="project" value="InterPro"/>
</dbReference>
<dbReference type="InterPro" id="IPR006240">
    <property type="entry name" value="CysQ"/>
</dbReference>
<dbReference type="CDD" id="cd01638">
    <property type="entry name" value="CysQ"/>
    <property type="match status" value="1"/>
</dbReference>
<dbReference type="PRINTS" id="PR00377">
    <property type="entry name" value="IMPHPHTASES"/>
</dbReference>
<dbReference type="EC" id="3.1.3.7" evidence="9"/>
<evidence type="ECO:0000256" key="6">
    <source>
        <dbReference type="ARBA" id="ARBA00022801"/>
    </source>
</evidence>
<comment type="caution">
    <text evidence="11">The sequence shown here is derived from an EMBL/GenBank/DDBJ whole genome shotgun (WGS) entry which is preliminary data.</text>
</comment>
<proteinExistence type="inferred from homology"/>
<feature type="binding site" evidence="9">
    <location>
        <position position="89"/>
    </location>
    <ligand>
        <name>Mg(2+)</name>
        <dbReference type="ChEBI" id="CHEBI:18420"/>
        <label>2</label>
    </ligand>
</feature>
<organism evidence="11 12">
    <name type="scientific">SAR86 cluster bacterium</name>
    <dbReference type="NCBI Taxonomy" id="2030880"/>
    <lineage>
        <taxon>Bacteria</taxon>
        <taxon>Pseudomonadati</taxon>
        <taxon>Pseudomonadota</taxon>
        <taxon>Gammaproteobacteria</taxon>
        <taxon>SAR86 cluster</taxon>
    </lineage>
</organism>
<dbReference type="GO" id="GO:0008441">
    <property type="term" value="F:3'(2'),5'-bisphosphate nucleotidase activity"/>
    <property type="evidence" value="ECO:0007669"/>
    <property type="project" value="UniProtKB-UniRule"/>
</dbReference>
<dbReference type="Pfam" id="PF00459">
    <property type="entry name" value="Inositol_P"/>
    <property type="match status" value="1"/>
</dbReference>
<evidence type="ECO:0000256" key="5">
    <source>
        <dbReference type="ARBA" id="ARBA00022723"/>
    </source>
</evidence>
<comment type="function">
    <text evidence="9">Converts adenosine-3',5'-bisphosphate (PAP) to AMP.</text>
</comment>
<evidence type="ECO:0000256" key="2">
    <source>
        <dbReference type="ARBA" id="ARBA00005289"/>
    </source>
</evidence>
<keyword evidence="8 9" id="KW-0472">Membrane</keyword>
<comment type="catalytic activity">
    <reaction evidence="1 9">
        <text>adenosine 3',5'-bisphosphate + H2O = AMP + phosphate</text>
        <dbReference type="Rhea" id="RHEA:10040"/>
        <dbReference type="ChEBI" id="CHEBI:15377"/>
        <dbReference type="ChEBI" id="CHEBI:43474"/>
        <dbReference type="ChEBI" id="CHEBI:58343"/>
        <dbReference type="ChEBI" id="CHEBI:456215"/>
        <dbReference type="EC" id="3.1.3.7"/>
    </reaction>
</comment>
<accession>A0A2A5CIK6</accession>
<feature type="binding site" evidence="9">
    <location>
        <position position="89"/>
    </location>
    <ligand>
        <name>Mg(2+)</name>
        <dbReference type="ChEBI" id="CHEBI:18420"/>
        <label>1</label>
    </ligand>
</feature>
<dbReference type="HAMAP" id="MF_02095">
    <property type="entry name" value="CysQ"/>
    <property type="match status" value="1"/>
</dbReference>
<evidence type="ECO:0000256" key="9">
    <source>
        <dbReference type="HAMAP-Rule" id="MF_02095"/>
    </source>
</evidence>
<dbReference type="FunFam" id="3.30.540.10:FF:000007">
    <property type="entry name" value="3'(2'),5'-bisphosphate nucleotidase CysQ"/>
    <property type="match status" value="1"/>
</dbReference>
<feature type="binding site" evidence="10">
    <location>
        <position position="91"/>
    </location>
    <ligand>
        <name>Mg(2+)</name>
        <dbReference type="ChEBI" id="CHEBI:18420"/>
        <label>1</label>
        <note>catalytic</note>
    </ligand>
</feature>
<name>A0A2A5CIK6_9GAMM</name>
<protein>
    <recommendedName>
        <fullName evidence="9">3'(2'),5'-bisphosphate nucleotidase CysQ</fullName>
        <ecNumber evidence="9">3.1.3.7</ecNumber>
    </recommendedName>
    <alternativeName>
        <fullName evidence="9">3'(2'),5-bisphosphonucleoside 3'(2')-phosphohydrolase</fullName>
    </alternativeName>
    <alternativeName>
        <fullName evidence="9">3'-phosphoadenosine 5'-phosphate phosphatase</fullName>
        <shortName evidence="9">PAP phosphatase</shortName>
    </alternativeName>
</protein>
<keyword evidence="4 9" id="KW-0997">Cell inner membrane</keyword>
<feature type="binding site" evidence="9">
    <location>
        <position position="217"/>
    </location>
    <ligand>
        <name>substrate</name>
    </ligand>
</feature>
<dbReference type="GO" id="GO:0000287">
    <property type="term" value="F:magnesium ion binding"/>
    <property type="evidence" value="ECO:0007669"/>
    <property type="project" value="UniProtKB-UniRule"/>
</dbReference>
<evidence type="ECO:0000256" key="1">
    <source>
        <dbReference type="ARBA" id="ARBA00001625"/>
    </source>
</evidence>
<feature type="binding site" evidence="9">
    <location>
        <begin position="91"/>
        <end position="94"/>
    </location>
    <ligand>
        <name>substrate</name>
    </ligand>
</feature>
<dbReference type="EMBL" id="NVWI01000001">
    <property type="protein sequence ID" value="PCJ43709.1"/>
    <property type="molecule type" value="Genomic_DNA"/>
</dbReference>
<evidence type="ECO:0000313" key="11">
    <source>
        <dbReference type="EMBL" id="PCJ43709.1"/>
    </source>
</evidence>
<comment type="cofactor">
    <cofactor evidence="9 10">
        <name>Mg(2+)</name>
        <dbReference type="ChEBI" id="CHEBI:18420"/>
    </cofactor>
</comment>
<evidence type="ECO:0000256" key="8">
    <source>
        <dbReference type="ARBA" id="ARBA00023136"/>
    </source>
</evidence>
<evidence type="ECO:0000256" key="10">
    <source>
        <dbReference type="PIRSR" id="PIRSR600760-2"/>
    </source>
</evidence>
<keyword evidence="7 9" id="KW-0460">Magnesium</keyword>
<dbReference type="InterPro" id="IPR050725">
    <property type="entry name" value="CysQ/Inositol_MonoPase"/>
</dbReference>
<evidence type="ECO:0000256" key="3">
    <source>
        <dbReference type="ARBA" id="ARBA00022475"/>
    </source>
</evidence>
<feature type="binding site" evidence="9">
    <location>
        <position position="91"/>
    </location>
    <ligand>
        <name>Mg(2+)</name>
        <dbReference type="ChEBI" id="CHEBI:18420"/>
        <label>1</label>
    </ligand>
</feature>
<dbReference type="InterPro" id="IPR000760">
    <property type="entry name" value="Inositol_monophosphatase-like"/>
</dbReference>
<feature type="binding site" evidence="10">
    <location>
        <position position="69"/>
    </location>
    <ligand>
        <name>Mg(2+)</name>
        <dbReference type="ChEBI" id="CHEBI:18420"/>
        <label>1</label>
        <note>catalytic</note>
    </ligand>
</feature>
<dbReference type="Proteomes" id="UP000228987">
    <property type="component" value="Unassembled WGS sequence"/>
</dbReference>
<dbReference type="PROSITE" id="PS00629">
    <property type="entry name" value="IMP_1"/>
    <property type="match status" value="1"/>
</dbReference>
<keyword evidence="3 9" id="KW-1003">Cell membrane</keyword>
<dbReference type="PANTHER" id="PTHR43028:SF5">
    <property type="entry name" value="3'(2'),5'-BISPHOSPHATE NUCLEOTIDASE 1"/>
    <property type="match status" value="1"/>
</dbReference>
<keyword evidence="6 9" id="KW-0378">Hydrolase</keyword>
<feature type="binding site" evidence="9">
    <location>
        <position position="92"/>
    </location>
    <ligand>
        <name>Mg(2+)</name>
        <dbReference type="ChEBI" id="CHEBI:18420"/>
        <label>2</label>
    </ligand>
</feature>
<dbReference type="Gene3D" id="3.40.190.80">
    <property type="match status" value="1"/>
</dbReference>
<dbReference type="PANTHER" id="PTHR43028">
    <property type="entry name" value="3'(2'),5'-BISPHOSPHATE NUCLEOTIDASE 1"/>
    <property type="match status" value="1"/>
</dbReference>
<sequence length="266" mass="29600">MLPSDLIDSVKKISREAGAAILEIYHREGSIEVTSKDDDSPLTEADLAAHKIIVSALSQLTPELPILSEESTNISWDERQAWSQYWLVDPLDGTKEFLKRNGEFTVNIALIDNHVPVLGAVYVPVNNILYSGVLGQGAFKENNGVEQEISVALTSEEVKIVASRSHRGSDLDAWIKKVEKYFRKVELLSMGSSLKICLVAEGKADIYPRLALTSEWDTAAAQAILEAAGGTLKDSEFNTYRYNQKENILNPFFFAIGDTNFDWQQF</sequence>
<dbReference type="SUPFAM" id="SSF56655">
    <property type="entry name" value="Carbohydrate phosphatase"/>
    <property type="match status" value="1"/>
</dbReference>
<feature type="binding site" evidence="9">
    <location>
        <position position="69"/>
    </location>
    <ligand>
        <name>Mg(2+)</name>
        <dbReference type="ChEBI" id="CHEBI:18420"/>
        <label>1</label>
    </ligand>
</feature>
<dbReference type="InterPro" id="IPR020583">
    <property type="entry name" value="Inositol_monoP_metal-BS"/>
</dbReference>
<feature type="binding site" evidence="9">
    <location>
        <position position="217"/>
    </location>
    <ligand>
        <name>Mg(2+)</name>
        <dbReference type="ChEBI" id="CHEBI:18420"/>
        <label>2</label>
    </ligand>
</feature>
<feature type="binding site" evidence="9">
    <location>
        <position position="69"/>
    </location>
    <ligand>
        <name>substrate</name>
    </ligand>
</feature>
<reference evidence="12" key="1">
    <citation type="submission" date="2017-08" db="EMBL/GenBank/DDBJ databases">
        <title>A dynamic microbial community with high functional redundancy inhabits the cold, oxic subseafloor aquifer.</title>
        <authorList>
            <person name="Tully B.J."/>
            <person name="Wheat C.G."/>
            <person name="Glazer B.T."/>
            <person name="Huber J.A."/>
        </authorList>
    </citation>
    <scope>NUCLEOTIDE SEQUENCE [LARGE SCALE GENOMIC DNA]</scope>
</reference>
<keyword evidence="5 9" id="KW-0479">Metal-binding</keyword>
<evidence type="ECO:0000313" key="12">
    <source>
        <dbReference type="Proteomes" id="UP000228987"/>
    </source>
</evidence>
<dbReference type="GO" id="GO:0050427">
    <property type="term" value="P:3'-phosphoadenosine 5'-phosphosulfate metabolic process"/>
    <property type="evidence" value="ECO:0007669"/>
    <property type="project" value="TreeGrafter"/>
</dbReference>
<comment type="subcellular location">
    <subcellularLocation>
        <location evidence="9">Cell inner membrane</location>
        <topology evidence="9">Peripheral membrane protein</topology>
        <orientation evidence="9">Cytoplasmic side</orientation>
    </subcellularLocation>
</comment>